<proteinExistence type="predicted"/>
<keyword evidence="3" id="KW-0732">Signal</keyword>
<gene>
    <name evidence="4" type="ORF">L596_009352</name>
</gene>
<keyword evidence="2" id="KW-1133">Transmembrane helix</keyword>
<evidence type="ECO:0000256" key="3">
    <source>
        <dbReference type="SAM" id="SignalP"/>
    </source>
</evidence>
<dbReference type="Proteomes" id="UP000298663">
    <property type="component" value="Unassembled WGS sequence"/>
</dbReference>
<reference evidence="4 5" key="1">
    <citation type="journal article" date="2015" name="Genome Biol.">
        <title>Comparative genomics of Steinernema reveals deeply conserved gene regulatory networks.</title>
        <authorList>
            <person name="Dillman A.R."/>
            <person name="Macchietto M."/>
            <person name="Porter C.F."/>
            <person name="Rogers A."/>
            <person name="Williams B."/>
            <person name="Antoshechkin I."/>
            <person name="Lee M.M."/>
            <person name="Goodwin Z."/>
            <person name="Lu X."/>
            <person name="Lewis E.E."/>
            <person name="Goodrich-Blair H."/>
            <person name="Stock S.P."/>
            <person name="Adams B.J."/>
            <person name="Sternberg P.W."/>
            <person name="Mortazavi A."/>
        </authorList>
    </citation>
    <scope>NUCLEOTIDE SEQUENCE [LARGE SCALE GENOMIC DNA]</scope>
    <source>
        <strain evidence="4 5">ALL</strain>
    </source>
</reference>
<feature type="signal peptide" evidence="3">
    <location>
        <begin position="1"/>
        <end position="18"/>
    </location>
</feature>
<evidence type="ECO:0000313" key="4">
    <source>
        <dbReference type="EMBL" id="TKR95146.1"/>
    </source>
</evidence>
<feature type="chain" id="PRO_5020689666" evidence="3">
    <location>
        <begin position="19"/>
        <end position="358"/>
    </location>
</feature>
<protein>
    <submittedName>
        <fullName evidence="4">Uncharacterized protein</fullName>
    </submittedName>
</protein>
<accession>A0A4U5PFI5</accession>
<keyword evidence="2" id="KW-0812">Transmembrane</keyword>
<name>A0A4U5PFI5_STECR</name>
<dbReference type="EMBL" id="AZBU02000002">
    <property type="protein sequence ID" value="TKR95146.1"/>
    <property type="molecule type" value="Genomic_DNA"/>
</dbReference>
<keyword evidence="5" id="KW-1185">Reference proteome</keyword>
<sequence length="358" mass="40247">MSFPLPLVLLLLAAGSAAVEWCSLERFNDTFIVHQFCPYMLHEFRKGNEAVKTFEKVSEWIVSNRCEDRRQSSVSVSLMDSTILAFVWPPPSDAVEVSWATPNTTGSWITYSTTNVYVPLNCSPYLPENAEFWKTWKRTNEVKLGLCKGLPKKPYNYLDDMRLDEEKQKIFGISKNAIVVDGSHPDYLVYIEDFKADFSKDQEYLMKLKNDSNETPCKVGILQKHLDGDKSKVKFDNVEFKFVWPKKEGPPSLPTTAVDSFTTAQTAEAETTTGGPATTVESSNSTANTTGKEETRAVTQPATEGTTNAPRKGQSMLERIIFIILLVVFMSAGTAFLFMFVLTCRGMCFSKTKRRHVA</sequence>
<evidence type="ECO:0000256" key="2">
    <source>
        <dbReference type="SAM" id="Phobius"/>
    </source>
</evidence>
<feature type="compositionally biased region" description="Low complexity" evidence="1">
    <location>
        <begin position="264"/>
        <end position="279"/>
    </location>
</feature>
<dbReference type="AlphaFoldDB" id="A0A4U5PFI5"/>
<feature type="compositionally biased region" description="Polar residues" evidence="1">
    <location>
        <begin position="280"/>
        <end position="290"/>
    </location>
</feature>
<feature type="transmembrane region" description="Helical" evidence="2">
    <location>
        <begin position="320"/>
        <end position="344"/>
    </location>
</feature>
<evidence type="ECO:0000313" key="5">
    <source>
        <dbReference type="Proteomes" id="UP000298663"/>
    </source>
</evidence>
<evidence type="ECO:0000256" key="1">
    <source>
        <dbReference type="SAM" id="MobiDB-lite"/>
    </source>
</evidence>
<organism evidence="4 5">
    <name type="scientific">Steinernema carpocapsae</name>
    <name type="common">Entomopathogenic nematode</name>
    <dbReference type="NCBI Taxonomy" id="34508"/>
    <lineage>
        <taxon>Eukaryota</taxon>
        <taxon>Metazoa</taxon>
        <taxon>Ecdysozoa</taxon>
        <taxon>Nematoda</taxon>
        <taxon>Chromadorea</taxon>
        <taxon>Rhabditida</taxon>
        <taxon>Tylenchina</taxon>
        <taxon>Panagrolaimomorpha</taxon>
        <taxon>Strongyloidoidea</taxon>
        <taxon>Steinernematidae</taxon>
        <taxon>Steinernema</taxon>
    </lineage>
</organism>
<reference evidence="4 5" key="2">
    <citation type="journal article" date="2019" name="G3 (Bethesda)">
        <title>Hybrid Assembly of the Genome of the Entomopathogenic Nematode Steinernema carpocapsae Identifies the X-Chromosome.</title>
        <authorList>
            <person name="Serra L."/>
            <person name="Macchietto M."/>
            <person name="Macias-Munoz A."/>
            <person name="McGill C.J."/>
            <person name="Rodriguez I.M."/>
            <person name="Rodriguez B."/>
            <person name="Murad R."/>
            <person name="Mortazavi A."/>
        </authorList>
    </citation>
    <scope>NUCLEOTIDE SEQUENCE [LARGE SCALE GENOMIC DNA]</scope>
    <source>
        <strain evidence="4 5">ALL</strain>
    </source>
</reference>
<feature type="compositionally biased region" description="Polar residues" evidence="1">
    <location>
        <begin position="297"/>
        <end position="309"/>
    </location>
</feature>
<keyword evidence="2" id="KW-0472">Membrane</keyword>
<comment type="caution">
    <text evidence="4">The sequence shown here is derived from an EMBL/GenBank/DDBJ whole genome shotgun (WGS) entry which is preliminary data.</text>
</comment>
<feature type="region of interest" description="Disordered" evidence="1">
    <location>
        <begin position="264"/>
        <end position="311"/>
    </location>
</feature>